<keyword evidence="5" id="KW-0547">Nucleotide-binding</keyword>
<evidence type="ECO:0000256" key="3">
    <source>
        <dbReference type="ARBA" id="ARBA00022643"/>
    </source>
</evidence>
<feature type="non-terminal residue" evidence="8">
    <location>
        <position position="1"/>
    </location>
</feature>
<dbReference type="InterPro" id="IPR015865">
    <property type="entry name" value="Riboflavin_kinase_bac/euk"/>
</dbReference>
<sequence length="44" mass="5168">FPTINIKMLEELVLPGDGVYLGEIKSNSLRRYCLINIGKRYYNY</sequence>
<evidence type="ECO:0000256" key="1">
    <source>
        <dbReference type="ARBA" id="ARBA00012105"/>
    </source>
</evidence>
<keyword evidence="4" id="KW-0808">Transferase</keyword>
<comment type="caution">
    <text evidence="8">The sequence shown here is derived from an EMBL/GenBank/DDBJ whole genome shotgun (WGS) entry which is preliminary data.</text>
</comment>
<evidence type="ECO:0000256" key="5">
    <source>
        <dbReference type="ARBA" id="ARBA00022741"/>
    </source>
</evidence>
<reference evidence="8" key="1">
    <citation type="journal article" date="2014" name="Front. Microbiol.">
        <title>High frequency of phylogenetically diverse reductive dehalogenase-homologous genes in deep subseafloor sedimentary metagenomes.</title>
        <authorList>
            <person name="Kawai M."/>
            <person name="Futagami T."/>
            <person name="Toyoda A."/>
            <person name="Takaki Y."/>
            <person name="Nishi S."/>
            <person name="Hori S."/>
            <person name="Arai W."/>
            <person name="Tsubouchi T."/>
            <person name="Morono Y."/>
            <person name="Uchiyama I."/>
            <person name="Ito T."/>
            <person name="Fujiyama A."/>
            <person name="Inagaki F."/>
            <person name="Takami H."/>
        </authorList>
    </citation>
    <scope>NUCLEOTIDE SEQUENCE</scope>
    <source>
        <strain evidence="8">Expedition CK06-06</strain>
    </source>
</reference>
<keyword evidence="6" id="KW-0067">ATP-binding</keyword>
<evidence type="ECO:0000256" key="4">
    <source>
        <dbReference type="ARBA" id="ARBA00022679"/>
    </source>
</evidence>
<keyword evidence="2" id="KW-0285">Flavoprotein</keyword>
<organism evidence="8">
    <name type="scientific">marine sediment metagenome</name>
    <dbReference type="NCBI Taxonomy" id="412755"/>
    <lineage>
        <taxon>unclassified sequences</taxon>
        <taxon>metagenomes</taxon>
        <taxon>ecological metagenomes</taxon>
    </lineage>
</organism>
<evidence type="ECO:0000313" key="8">
    <source>
        <dbReference type="EMBL" id="GAH16702.1"/>
    </source>
</evidence>
<accession>X1D8Y9</accession>
<dbReference type="SUPFAM" id="SSF82114">
    <property type="entry name" value="Riboflavin kinase-like"/>
    <property type="match status" value="1"/>
</dbReference>
<dbReference type="GO" id="GO:0005524">
    <property type="term" value="F:ATP binding"/>
    <property type="evidence" value="ECO:0007669"/>
    <property type="project" value="UniProtKB-KW"/>
</dbReference>
<dbReference type="GO" id="GO:0009231">
    <property type="term" value="P:riboflavin biosynthetic process"/>
    <property type="evidence" value="ECO:0007669"/>
    <property type="project" value="InterPro"/>
</dbReference>
<dbReference type="EMBL" id="BART01034346">
    <property type="protein sequence ID" value="GAH16702.1"/>
    <property type="molecule type" value="Genomic_DNA"/>
</dbReference>
<dbReference type="EC" id="2.7.1.26" evidence="1"/>
<evidence type="ECO:0000256" key="2">
    <source>
        <dbReference type="ARBA" id="ARBA00022630"/>
    </source>
</evidence>
<feature type="domain" description="Riboflavin kinase" evidence="7">
    <location>
        <begin position="1"/>
        <end position="41"/>
    </location>
</feature>
<protein>
    <recommendedName>
        <fullName evidence="1">riboflavin kinase</fullName>
        <ecNumber evidence="1">2.7.1.26</ecNumber>
    </recommendedName>
</protein>
<dbReference type="InterPro" id="IPR023465">
    <property type="entry name" value="Riboflavin_kinase_dom_sf"/>
</dbReference>
<dbReference type="AlphaFoldDB" id="X1D8Y9"/>
<name>X1D8Y9_9ZZZZ</name>
<dbReference type="Gene3D" id="2.40.30.30">
    <property type="entry name" value="Riboflavin kinase-like"/>
    <property type="match status" value="1"/>
</dbReference>
<evidence type="ECO:0000259" key="7">
    <source>
        <dbReference type="Pfam" id="PF01687"/>
    </source>
</evidence>
<evidence type="ECO:0000256" key="6">
    <source>
        <dbReference type="ARBA" id="ARBA00022840"/>
    </source>
</evidence>
<dbReference type="Pfam" id="PF01687">
    <property type="entry name" value="Flavokinase"/>
    <property type="match status" value="1"/>
</dbReference>
<keyword evidence="3" id="KW-0288">FMN</keyword>
<dbReference type="GO" id="GO:0008531">
    <property type="term" value="F:riboflavin kinase activity"/>
    <property type="evidence" value="ECO:0007669"/>
    <property type="project" value="UniProtKB-EC"/>
</dbReference>
<gene>
    <name evidence="8" type="ORF">S01H4_58732</name>
</gene>
<proteinExistence type="predicted"/>